<evidence type="ECO:0000313" key="4">
    <source>
        <dbReference type="EMBL" id="WET66717.1"/>
    </source>
</evidence>
<dbReference type="RefSeq" id="WP_122145455.1">
    <property type="nucleotide sequence ID" value="NZ_JABAFE010000018.1"/>
</dbReference>
<organism evidence="3 5">
    <name type="scientific">Parabacteroides distasonis</name>
    <dbReference type="NCBI Taxonomy" id="823"/>
    <lineage>
        <taxon>Bacteria</taxon>
        <taxon>Pseudomonadati</taxon>
        <taxon>Bacteroidota</taxon>
        <taxon>Bacteroidia</taxon>
        <taxon>Bacteroidales</taxon>
        <taxon>Tannerellaceae</taxon>
        <taxon>Parabacteroides</taxon>
    </lineage>
</organism>
<sequence length="256" mass="29432">MKKEPIIVNVYLWGTCIGKLNWDFEKHCSVFQFTDEYRKQDYDICPSTHPKRTPLFASFYGNRDKLYQGLPEFLADALPDRWGSSLFDQWLTDNNIKVTESLPLLKLSYIGKRAMGALEFEPEFNDDEIQETVDMSSLATLASKIYNDRDAAAISPEDSLTMKKLVYLGTSAGGMRPKAVIAYNTETGEFRSGQVDLPENYRQAFEMNRFQDMTYKEIASHLNISSKTVDYRIQQALKILRIKLKDYMPLLIGLLT</sequence>
<dbReference type="InterPro" id="IPR017508">
    <property type="entry name" value="HipA_N1"/>
</dbReference>
<dbReference type="EMBL" id="JAJCNI010000028">
    <property type="protein sequence ID" value="MCB6519734.1"/>
    <property type="molecule type" value="Genomic_DNA"/>
</dbReference>
<dbReference type="Proteomes" id="UP001198806">
    <property type="component" value="Unassembled WGS sequence"/>
</dbReference>
<accession>A0AAP2QA21</accession>
<dbReference type="CDD" id="cd06171">
    <property type="entry name" value="Sigma70_r4"/>
    <property type="match status" value="1"/>
</dbReference>
<dbReference type="GO" id="GO:0005829">
    <property type="term" value="C:cytosol"/>
    <property type="evidence" value="ECO:0007669"/>
    <property type="project" value="TreeGrafter"/>
</dbReference>
<name>A0AAP2QA21_PARDI</name>
<proteinExistence type="predicted"/>
<feature type="domain" description="RNA polymerase sigma factor 70 region 4 type 2" evidence="1">
    <location>
        <begin position="197"/>
        <end position="239"/>
    </location>
</feature>
<dbReference type="Pfam" id="PF08281">
    <property type="entry name" value="Sigma70_r4_2"/>
    <property type="match status" value="1"/>
</dbReference>
<gene>
    <name evidence="3" type="ORF">LI194_18270</name>
    <name evidence="4" type="ORF">P2T59_22755</name>
</gene>
<feature type="domain" description="HipA N-terminal subdomain 1" evidence="2">
    <location>
        <begin position="9"/>
        <end position="120"/>
    </location>
</feature>
<dbReference type="EMBL" id="CP120354">
    <property type="protein sequence ID" value="WET66717.1"/>
    <property type="molecule type" value="Genomic_DNA"/>
</dbReference>
<evidence type="ECO:0000313" key="6">
    <source>
        <dbReference type="Proteomes" id="UP001221009"/>
    </source>
</evidence>
<dbReference type="Gene3D" id="1.10.10.10">
    <property type="entry name" value="Winged helix-like DNA-binding domain superfamily/Winged helix DNA-binding domain"/>
    <property type="match status" value="1"/>
</dbReference>
<dbReference type="InterPro" id="IPR052028">
    <property type="entry name" value="HipA_Ser/Thr_kinase"/>
</dbReference>
<dbReference type="AlphaFoldDB" id="A0AAP2QA21"/>
<evidence type="ECO:0000259" key="2">
    <source>
        <dbReference type="Pfam" id="PF13657"/>
    </source>
</evidence>
<geneLocation type="plasmid" evidence="4 6">
    <name>unnamed</name>
</geneLocation>
<dbReference type="PANTHER" id="PTHR37419:SF8">
    <property type="entry name" value="TOXIN YJJJ"/>
    <property type="match status" value="1"/>
</dbReference>
<dbReference type="InterPro" id="IPR036388">
    <property type="entry name" value="WH-like_DNA-bd_sf"/>
</dbReference>
<dbReference type="GO" id="GO:0016987">
    <property type="term" value="F:sigma factor activity"/>
    <property type="evidence" value="ECO:0007669"/>
    <property type="project" value="InterPro"/>
</dbReference>
<keyword evidence="4" id="KW-0238">DNA-binding</keyword>
<evidence type="ECO:0000259" key="1">
    <source>
        <dbReference type="Pfam" id="PF08281"/>
    </source>
</evidence>
<keyword evidence="4" id="KW-0614">Plasmid</keyword>
<reference evidence="4" key="2">
    <citation type="submission" date="2023-03" db="EMBL/GenBank/DDBJ databases">
        <title>Parabacteroides distasonis, a bacteria resistant against UC.</title>
        <authorList>
            <person name="Dai W."/>
        </authorList>
    </citation>
    <scope>NUCLEOTIDE SEQUENCE</scope>
    <source>
        <strain evidence="4">F1-28</strain>
        <plasmid evidence="4">unnamed</plasmid>
    </source>
</reference>
<evidence type="ECO:0000313" key="5">
    <source>
        <dbReference type="Proteomes" id="UP001198806"/>
    </source>
</evidence>
<dbReference type="GO" id="GO:0006352">
    <property type="term" value="P:DNA-templated transcription initiation"/>
    <property type="evidence" value="ECO:0007669"/>
    <property type="project" value="InterPro"/>
</dbReference>
<reference evidence="3" key="1">
    <citation type="submission" date="2021-10" db="EMBL/GenBank/DDBJ databases">
        <title>Collection of gut derived symbiotic bacterial strains cultured from healthy donors.</title>
        <authorList>
            <person name="Lin H."/>
            <person name="Littmann E."/>
            <person name="Kohout C."/>
            <person name="Pamer E.G."/>
        </authorList>
    </citation>
    <scope>NUCLEOTIDE SEQUENCE</scope>
    <source>
        <strain evidence="3">DFI.2.94</strain>
    </source>
</reference>
<dbReference type="GO" id="GO:0003677">
    <property type="term" value="F:DNA binding"/>
    <property type="evidence" value="ECO:0007669"/>
    <property type="project" value="UniProtKB-KW"/>
</dbReference>
<evidence type="ECO:0000313" key="3">
    <source>
        <dbReference type="EMBL" id="MCB6519734.1"/>
    </source>
</evidence>
<dbReference type="SUPFAM" id="SSF88659">
    <property type="entry name" value="Sigma3 and sigma4 domains of RNA polymerase sigma factors"/>
    <property type="match status" value="1"/>
</dbReference>
<dbReference type="GO" id="GO:0004674">
    <property type="term" value="F:protein serine/threonine kinase activity"/>
    <property type="evidence" value="ECO:0007669"/>
    <property type="project" value="TreeGrafter"/>
</dbReference>
<dbReference type="InterPro" id="IPR013249">
    <property type="entry name" value="RNA_pol_sigma70_r4_t2"/>
</dbReference>
<dbReference type="Pfam" id="PF13657">
    <property type="entry name" value="Couple_hipA"/>
    <property type="match status" value="1"/>
</dbReference>
<protein>
    <submittedName>
        <fullName evidence="3">HipA N-terminal domain-containing protein</fullName>
    </submittedName>
    <submittedName>
        <fullName evidence="4">Sigma factor-like helix-turn-helix DNA-binding protein</fullName>
    </submittedName>
</protein>
<dbReference type="Proteomes" id="UP001221009">
    <property type="component" value="Plasmid unnamed"/>
</dbReference>
<dbReference type="PANTHER" id="PTHR37419">
    <property type="entry name" value="SERINE/THREONINE-PROTEIN KINASE TOXIN HIPA"/>
    <property type="match status" value="1"/>
</dbReference>
<dbReference type="InterPro" id="IPR013324">
    <property type="entry name" value="RNA_pol_sigma_r3/r4-like"/>
</dbReference>